<dbReference type="PANTHER" id="PTHR34309">
    <property type="entry name" value="SLR1406 PROTEIN"/>
    <property type="match status" value="1"/>
</dbReference>
<dbReference type="EMBL" id="BMZQ01000001">
    <property type="protein sequence ID" value="GHD12342.1"/>
    <property type="molecule type" value="Genomic_DNA"/>
</dbReference>
<dbReference type="InterPro" id="IPR005624">
    <property type="entry name" value="PduO/GlcC-like"/>
</dbReference>
<dbReference type="AlphaFoldDB" id="A0A8J3DN74"/>
<proteinExistence type="predicted"/>
<dbReference type="SUPFAM" id="SSF143744">
    <property type="entry name" value="GlcG-like"/>
    <property type="match status" value="1"/>
</dbReference>
<dbReference type="InterPro" id="IPR038084">
    <property type="entry name" value="PduO/GlcC-like_sf"/>
</dbReference>
<dbReference type="Proteomes" id="UP000630142">
    <property type="component" value="Unassembled WGS sequence"/>
</dbReference>
<dbReference type="InterPro" id="IPR052517">
    <property type="entry name" value="GlcG_carb_metab_protein"/>
</dbReference>
<gene>
    <name evidence="1" type="ORF">GCM10016234_16500</name>
</gene>
<accession>A0A8J3DN74</accession>
<reference evidence="1" key="1">
    <citation type="journal article" date="2014" name="Int. J. Syst. Evol. Microbiol.">
        <title>Complete genome sequence of Corynebacterium casei LMG S-19264T (=DSM 44701T), isolated from a smear-ripened cheese.</title>
        <authorList>
            <consortium name="US DOE Joint Genome Institute (JGI-PGF)"/>
            <person name="Walter F."/>
            <person name="Albersmeier A."/>
            <person name="Kalinowski J."/>
            <person name="Ruckert C."/>
        </authorList>
    </citation>
    <scope>NUCLEOTIDE SEQUENCE</scope>
    <source>
        <strain evidence="1">KCTC 42249</strain>
    </source>
</reference>
<keyword evidence="2" id="KW-1185">Reference proteome</keyword>
<reference evidence="1" key="2">
    <citation type="submission" date="2020-09" db="EMBL/GenBank/DDBJ databases">
        <authorList>
            <person name="Sun Q."/>
            <person name="Kim S."/>
        </authorList>
    </citation>
    <scope>NUCLEOTIDE SEQUENCE</scope>
    <source>
        <strain evidence="1">KCTC 42249</strain>
    </source>
</reference>
<dbReference type="Gene3D" id="3.30.450.150">
    <property type="entry name" value="Haem-degrading domain"/>
    <property type="match status" value="1"/>
</dbReference>
<organism evidence="1 2">
    <name type="scientific">Tianweitania populi</name>
    <dbReference type="NCBI Taxonomy" id="1607949"/>
    <lineage>
        <taxon>Bacteria</taxon>
        <taxon>Pseudomonadati</taxon>
        <taxon>Pseudomonadota</taxon>
        <taxon>Alphaproteobacteria</taxon>
        <taxon>Hyphomicrobiales</taxon>
        <taxon>Phyllobacteriaceae</taxon>
        <taxon>Tianweitania</taxon>
    </lineage>
</organism>
<protein>
    <submittedName>
        <fullName evidence="1">ATP--cob(I)alamin adenosyltransferase</fullName>
    </submittedName>
</protein>
<dbReference type="RefSeq" id="WP_210312944.1">
    <property type="nucleotide sequence ID" value="NZ_BMZQ01000001.1"/>
</dbReference>
<name>A0A8J3DN74_9HYPH</name>
<dbReference type="Pfam" id="PF03928">
    <property type="entry name" value="HbpS-like"/>
    <property type="match status" value="1"/>
</dbReference>
<evidence type="ECO:0000313" key="1">
    <source>
        <dbReference type="EMBL" id="GHD12342.1"/>
    </source>
</evidence>
<comment type="caution">
    <text evidence="1">The sequence shown here is derived from an EMBL/GenBank/DDBJ whole genome shotgun (WGS) entry which is preliminary data.</text>
</comment>
<dbReference type="PANTHER" id="PTHR34309:SF1">
    <property type="entry name" value="PROTEIN GLCG"/>
    <property type="match status" value="1"/>
</dbReference>
<evidence type="ECO:0000313" key="2">
    <source>
        <dbReference type="Proteomes" id="UP000630142"/>
    </source>
</evidence>
<sequence>MTVAPDMDRIATVLRAELTKLRQLPSTAPGSLTLADAQLLAEGAEACARIMGLPVCIAVADAQGGLILFHRMQGSLPASTQLAQGKAWTAAAYRMGSDELGQKAQPGGMLFGVGQTGGPNGGQVVLFGGGIPCRVDGVVIGAIGISGGTVDEDMIIARHALNTFSEARGTLPEEGTGL</sequence>